<organism evidence="2 4">
    <name type="scientific">Thiomonas arsenitoxydans (strain DSM 22701 / CIP 110005 / 3As)</name>
    <dbReference type="NCBI Taxonomy" id="426114"/>
    <lineage>
        <taxon>Bacteria</taxon>
        <taxon>Pseudomonadati</taxon>
        <taxon>Pseudomonadota</taxon>
        <taxon>Betaproteobacteria</taxon>
        <taxon>Burkholderiales</taxon>
        <taxon>Thiomonas</taxon>
    </lineage>
</organism>
<protein>
    <submittedName>
        <fullName evidence="2">Uncharacterized protein</fullName>
    </submittedName>
</protein>
<proteinExistence type="predicted"/>
<sequence>MQVRPGLTLAERAVASFNTDRRLWFGKSAYNPDVLVKVLTIFRTDFNYGEVGRDGKTPTMHLGLARGPVAPEDISHYQPDLPARRRAPVNKTKPLAPRREGLESTGMA</sequence>
<accession>D6CSB1</accession>
<dbReference type="EMBL" id="FP475956">
    <property type="protein sequence ID" value="CAZ87639.1"/>
    <property type="molecule type" value="Genomic_DNA"/>
</dbReference>
<feature type="region of interest" description="Disordered" evidence="1">
    <location>
        <begin position="71"/>
        <end position="108"/>
    </location>
</feature>
<dbReference type="Proteomes" id="UP000078599">
    <property type="component" value="Unassembled WGS sequence"/>
</dbReference>
<keyword evidence="5" id="KW-1185">Reference proteome</keyword>
<dbReference type="Proteomes" id="UP000002372">
    <property type="component" value="Chromosome"/>
</dbReference>
<gene>
    <name evidence="2" type="ordered locus">THI_0937</name>
    <name evidence="3" type="ORF">THICB1_100361</name>
</gene>
<reference evidence="3 5" key="4">
    <citation type="submission" date="2015-03" db="EMBL/GenBank/DDBJ databases">
        <authorList>
            <person name="Regsiter A."/>
            <person name="william w."/>
        </authorList>
    </citation>
    <scope>NUCLEOTIDE SEQUENCE [LARGE SCALE GENOMIC DNA]</scope>
    <source>
        <strain evidence="3 5">CB1</strain>
    </source>
</reference>
<evidence type="ECO:0000313" key="3">
    <source>
        <dbReference type="EMBL" id="CQR26922.1"/>
    </source>
</evidence>
<reference evidence="2" key="3">
    <citation type="submission" date="2010-07" db="EMBL/GenBank/DDBJ databases">
        <authorList>
            <person name="Genoscope - CEA"/>
        </authorList>
    </citation>
    <scope>NUCLEOTIDE SEQUENCE</scope>
    <source>
        <strain evidence="2">3As</strain>
    </source>
</reference>
<name>D6CSB1_THIA3</name>
<reference evidence="4" key="2">
    <citation type="journal article" date="2010" name="PLoS Genet.">
        <title>Structure, function, and evolution of the Thiomonas spp. genome.</title>
        <authorList>
            <person name="Arsene-Ploetze F."/>
            <person name="Koechler S."/>
            <person name="Marchal M."/>
            <person name="Coppee J.Y."/>
            <person name="Chandler M."/>
            <person name="Bonnefoy V."/>
            <person name="Brochier-Armanet C."/>
            <person name="Barakat M."/>
            <person name="Barbe V."/>
            <person name="Battaglia-Brunet F."/>
            <person name="Bruneel O."/>
            <person name="Bryan C.G."/>
            <person name="Cleiss-Arnold J."/>
            <person name="Cruveiller S."/>
            <person name="Erhardt M."/>
            <person name="Heinrich-Salmeron A."/>
            <person name="Hommais F."/>
            <person name="Joulian C."/>
            <person name="Krin E."/>
            <person name="Lieutaud A."/>
            <person name="Lievremont D."/>
            <person name="Michel C."/>
            <person name="Muller D."/>
            <person name="Ortet P."/>
            <person name="Proux C."/>
            <person name="Siguier P."/>
            <person name="Roche D."/>
            <person name="Rouy Z."/>
            <person name="Salvignol G."/>
            <person name="Slyemi D."/>
            <person name="Talla E."/>
            <person name="Weiss S."/>
            <person name="Weissenbach J."/>
            <person name="Medigue C."/>
            <person name="Bertin P.N."/>
        </authorList>
    </citation>
    <scope>NUCLEOTIDE SEQUENCE [LARGE SCALE GENOMIC DNA]</scope>
    <source>
        <strain evidence="4">DSM 22701 / CIP 110005 / 3As</strain>
    </source>
</reference>
<reference key="1">
    <citation type="submission" date="2009-07" db="EMBL/GenBank/DDBJ databases">
        <authorList>
            <person name="Genoscope - CEA"/>
        </authorList>
    </citation>
    <scope>NUCLEOTIDE SEQUENCE</scope>
    <source>
        <strain>3As</strain>
    </source>
</reference>
<dbReference type="AlphaFoldDB" id="D6CSB1"/>
<evidence type="ECO:0000313" key="2">
    <source>
        <dbReference type="EMBL" id="CAZ87639.1"/>
    </source>
</evidence>
<dbReference type="EMBL" id="CTRI01000002">
    <property type="protein sequence ID" value="CQR26922.1"/>
    <property type="molecule type" value="Genomic_DNA"/>
</dbReference>
<dbReference type="KEGG" id="thi:THI_0937"/>
<evidence type="ECO:0000256" key="1">
    <source>
        <dbReference type="SAM" id="MobiDB-lite"/>
    </source>
</evidence>
<dbReference type="HOGENOM" id="CLU_2195717_0_0_4"/>
<evidence type="ECO:0000313" key="5">
    <source>
        <dbReference type="Proteomes" id="UP000078599"/>
    </source>
</evidence>
<evidence type="ECO:0000313" key="4">
    <source>
        <dbReference type="Proteomes" id="UP000002372"/>
    </source>
</evidence>